<name>A0AAF0U6N1_SOLVR</name>
<organism evidence="2 3">
    <name type="scientific">Solanum verrucosum</name>
    <dbReference type="NCBI Taxonomy" id="315347"/>
    <lineage>
        <taxon>Eukaryota</taxon>
        <taxon>Viridiplantae</taxon>
        <taxon>Streptophyta</taxon>
        <taxon>Embryophyta</taxon>
        <taxon>Tracheophyta</taxon>
        <taxon>Spermatophyta</taxon>
        <taxon>Magnoliopsida</taxon>
        <taxon>eudicotyledons</taxon>
        <taxon>Gunneridae</taxon>
        <taxon>Pentapetalae</taxon>
        <taxon>asterids</taxon>
        <taxon>lamiids</taxon>
        <taxon>Solanales</taxon>
        <taxon>Solanaceae</taxon>
        <taxon>Solanoideae</taxon>
        <taxon>Solaneae</taxon>
        <taxon>Solanum</taxon>
    </lineage>
</organism>
<dbReference type="Proteomes" id="UP001234989">
    <property type="component" value="Chromosome 8"/>
</dbReference>
<dbReference type="PANTHER" id="PTHR31896">
    <property type="entry name" value="FAMILY REGULATORY PROTEIN, PUTATIVE (AFU_ORTHOLOGUE AFUA_3G14730)-RELATED"/>
    <property type="match status" value="1"/>
</dbReference>
<dbReference type="InterPro" id="IPR023213">
    <property type="entry name" value="CAT-like_dom_sf"/>
</dbReference>
<protein>
    <recommendedName>
        <fullName evidence="4">HXXXD-type acyl-transferase family protein</fullName>
    </recommendedName>
</protein>
<dbReference type="PANTHER" id="PTHR31896:SF68">
    <property type="entry name" value="MYB-LIKE DOMAIN-CONTAINING PROTEIN"/>
    <property type="match status" value="1"/>
</dbReference>
<dbReference type="GO" id="GO:0016740">
    <property type="term" value="F:transferase activity"/>
    <property type="evidence" value="ECO:0007669"/>
    <property type="project" value="UniProtKB-KW"/>
</dbReference>
<accession>A0AAF0U6N1</accession>
<dbReference type="AlphaFoldDB" id="A0AAF0U6N1"/>
<proteinExistence type="predicted"/>
<gene>
    <name evidence="2" type="ORF">MTR67_033790</name>
</gene>
<dbReference type="EMBL" id="CP133619">
    <property type="protein sequence ID" value="WMV40405.1"/>
    <property type="molecule type" value="Genomic_DNA"/>
</dbReference>
<dbReference type="Gene3D" id="3.30.559.10">
    <property type="entry name" value="Chloramphenicol acetyltransferase-like domain"/>
    <property type="match status" value="2"/>
</dbReference>
<keyword evidence="3" id="KW-1185">Reference proteome</keyword>
<evidence type="ECO:0008006" key="4">
    <source>
        <dbReference type="Google" id="ProtNLM"/>
    </source>
</evidence>
<dbReference type="Pfam" id="PF02458">
    <property type="entry name" value="Transferase"/>
    <property type="match status" value="1"/>
</dbReference>
<reference evidence="2" key="1">
    <citation type="submission" date="2023-08" db="EMBL/GenBank/DDBJ databases">
        <title>A de novo genome assembly of Solanum verrucosum Schlechtendal, a Mexican diploid species geographically isolated from the other diploid A-genome species in potato relatives.</title>
        <authorList>
            <person name="Hosaka K."/>
        </authorList>
    </citation>
    <scope>NUCLEOTIDE SEQUENCE</scope>
    <source>
        <tissue evidence="2">Young leaves</tissue>
    </source>
</reference>
<keyword evidence="1" id="KW-0808">Transferase</keyword>
<dbReference type="InterPro" id="IPR051283">
    <property type="entry name" value="Sec_Metabolite_Acyltrans"/>
</dbReference>
<evidence type="ECO:0000313" key="3">
    <source>
        <dbReference type="Proteomes" id="UP001234989"/>
    </source>
</evidence>
<sequence>MEKIQIISTCLIGATTNDESISYKNSTPKVSKIEMTPWDLRFLLLETIQKGLIFHKPKKEENNIQKSSFIDHLKKSLCHTLHFFPPLAGRFLIVKNSDDDTVSFFITCNNAGVEFIHANTPKLTVSMILDSTHVPNIIHSLFPLINTRNFEGITKPLFGVQITELVDGYFIGCTMNHTLVDGTCFWHFFNSWAEISRGHKIISKIPILERYFPEKIEVPIHLPLNLDDEKLIEKIEVPTLMERVFHLSKENIVRLKNKANDEMGINSISSLQAYLAHLWRCVTRCRKLDAEKEVIVTIPIGARSRLNPPLPEGYFGNAIHGKQVKTSVGELLENGLGWVAMQINKMVVSQNSEEVVKIYKGWVENPVILKKGSVYEGNNRLLISSSPRYNIYGNDFGWGKPIGVRSGMANKSDGKITLFPGEKEGSVDIEICILQETLQALENDQEFMEFVTKT</sequence>
<evidence type="ECO:0000256" key="1">
    <source>
        <dbReference type="ARBA" id="ARBA00022679"/>
    </source>
</evidence>
<evidence type="ECO:0000313" key="2">
    <source>
        <dbReference type="EMBL" id="WMV40405.1"/>
    </source>
</evidence>